<proteinExistence type="predicted"/>
<evidence type="ECO:0000256" key="3">
    <source>
        <dbReference type="ARBA" id="ARBA00022982"/>
    </source>
</evidence>
<dbReference type="InterPro" id="IPR009014">
    <property type="entry name" value="Transketo_C/PFOR_II"/>
</dbReference>
<dbReference type="GO" id="GO:0030976">
    <property type="term" value="F:thiamine pyrophosphate binding"/>
    <property type="evidence" value="ECO:0007669"/>
    <property type="project" value="InterPro"/>
</dbReference>
<dbReference type="InterPro" id="IPR029061">
    <property type="entry name" value="THDP-binding"/>
</dbReference>
<dbReference type="PANTHER" id="PTHR48084">
    <property type="entry name" value="2-OXOGLUTARATE OXIDOREDUCTASE SUBUNIT KORB-RELATED"/>
    <property type="match status" value="1"/>
</dbReference>
<dbReference type="AlphaFoldDB" id="A0A154M5L8"/>
<dbReference type="Pfam" id="PF02775">
    <property type="entry name" value="TPP_enzyme_C"/>
    <property type="match status" value="1"/>
</dbReference>
<evidence type="ECO:0000259" key="9">
    <source>
        <dbReference type="Pfam" id="PF20169"/>
    </source>
</evidence>
<organism evidence="10 12">
    <name type="scientific">Amycolatopsis regifaucium</name>
    <dbReference type="NCBI Taxonomy" id="546365"/>
    <lineage>
        <taxon>Bacteria</taxon>
        <taxon>Bacillati</taxon>
        <taxon>Actinomycetota</taxon>
        <taxon>Actinomycetes</taxon>
        <taxon>Pseudonocardiales</taxon>
        <taxon>Pseudonocardiaceae</taxon>
        <taxon>Amycolatopsis</taxon>
    </lineage>
</organism>
<dbReference type="InterPro" id="IPR018247">
    <property type="entry name" value="EF_Hand_1_Ca_BS"/>
</dbReference>
<dbReference type="GO" id="GO:0051539">
    <property type="term" value="F:4 iron, 4 sulfur cluster binding"/>
    <property type="evidence" value="ECO:0007669"/>
    <property type="project" value="UniProtKB-KW"/>
</dbReference>
<dbReference type="CDD" id="cd07034">
    <property type="entry name" value="TPP_PYR_PFOR_IOR-alpha_like"/>
    <property type="match status" value="1"/>
</dbReference>
<protein>
    <submittedName>
        <fullName evidence="10">2-oxoacid ferredoxin oxidoreductase</fullName>
    </submittedName>
</protein>
<evidence type="ECO:0000256" key="1">
    <source>
        <dbReference type="ARBA" id="ARBA00022448"/>
    </source>
</evidence>
<evidence type="ECO:0000256" key="4">
    <source>
        <dbReference type="ARBA" id="ARBA00023002"/>
    </source>
</evidence>
<dbReference type="Proteomes" id="UP000076321">
    <property type="component" value="Unassembled WGS sequence"/>
</dbReference>
<dbReference type="GO" id="GO:0000287">
    <property type="term" value="F:magnesium ion binding"/>
    <property type="evidence" value="ECO:0007669"/>
    <property type="project" value="UniProtKB-ARBA"/>
</dbReference>
<evidence type="ECO:0000259" key="7">
    <source>
        <dbReference type="Pfam" id="PF01558"/>
    </source>
</evidence>
<reference evidence="11 13" key="2">
    <citation type="submission" date="2016-11" db="EMBL/GenBank/DDBJ databases">
        <title>Genome sequencing of Amycolatopsis regifaucium.</title>
        <authorList>
            <person name="Mayilraj S."/>
            <person name="Kaur N."/>
        </authorList>
    </citation>
    <scope>NUCLEOTIDE SEQUENCE [LARGE SCALE GENOMIC DNA]</scope>
    <source>
        <strain evidence="11 13">GY080</strain>
    </source>
</reference>
<dbReference type="Gene3D" id="3.40.50.970">
    <property type="match status" value="1"/>
</dbReference>
<name>A0A154M5L8_9PSEU</name>
<dbReference type="Gene3D" id="3.40.920.10">
    <property type="entry name" value="Pyruvate-ferredoxin oxidoreductase, PFOR, domain III"/>
    <property type="match status" value="1"/>
</dbReference>
<dbReference type="NCBIfam" id="NF009589">
    <property type="entry name" value="PRK13030.1"/>
    <property type="match status" value="1"/>
</dbReference>
<evidence type="ECO:0000313" key="13">
    <source>
        <dbReference type="Proteomes" id="UP000186883"/>
    </source>
</evidence>
<keyword evidence="4" id="KW-0560">Oxidoreductase</keyword>
<evidence type="ECO:0000313" key="12">
    <source>
        <dbReference type="Proteomes" id="UP000076321"/>
    </source>
</evidence>
<dbReference type="GO" id="GO:0016625">
    <property type="term" value="F:oxidoreductase activity, acting on the aldehyde or oxo group of donors, iron-sulfur protein as acceptor"/>
    <property type="evidence" value="ECO:0007669"/>
    <property type="project" value="UniProtKB-ARBA"/>
</dbReference>
<dbReference type="InterPro" id="IPR002869">
    <property type="entry name" value="Pyrv_flavodox_OxRed_cen"/>
</dbReference>
<dbReference type="Proteomes" id="UP000186883">
    <property type="component" value="Unassembled WGS sequence"/>
</dbReference>
<evidence type="ECO:0000256" key="2">
    <source>
        <dbReference type="ARBA" id="ARBA00022485"/>
    </source>
</evidence>
<keyword evidence="6" id="KW-0411">Iron-sulfur</keyword>
<keyword evidence="5" id="KW-0408">Iron</keyword>
<keyword evidence="2" id="KW-0004">4Fe-4S</keyword>
<evidence type="ECO:0000256" key="5">
    <source>
        <dbReference type="ARBA" id="ARBA00023004"/>
    </source>
</evidence>
<feature type="domain" description="Thiamine pyrophosphate enzyme TPP-binding" evidence="8">
    <location>
        <begin position="442"/>
        <end position="530"/>
    </location>
</feature>
<sequence>MEQFTLEDRYLVEDGTVYLSGVQALVRMLFDRVRHDRATGASPAVFVSGYEGSPLAGYDLELGRRSVLLEKHNVVHRPGLNEELAATAVMGSQLTASVGSSAGGVTGFWYGKAPGLDRATDALRHANLAGTDPAGGAVALVGDDPNAKSSSVPCASELALADLSMPVFFPADSQDVLDFGLHAVELSRASGLWSSMKLVANVADAASTAQVRPLWTPPELALPAYRHKPSSRLLGTTLMALERSLYTERLPLAVEYVRASGINRIVARGPADRVGIVTAGKSYLDLMQALLLLGLDAEALSRHGIRILKLGVIHPLEPSIIREFADGLSEIVVVEEKRSFVEAAIKDVLYGTAGAPAVHGKTGPDGRTLCTELGELDPDAIARALAGRLSEHHEIPSVTAWRSRRRRERISVPLLTRTPYFCSGCPHNSSTKVPEGTVVGGGIGCHAMALFMEPEQVGDVVGLTQMGGEGAQWLGMEPFVEASHFVQNIGDGTFTHSGSLAVRAAVAAGVNITYKILYNATVAMTGGQDAVGGLPVERLASLLLVEGVAKVVITSDEPKRFRGVRLPDGVEVRHRDELLSTQEELAGVPGVTVLIHDQECAAEKRRKRRRGKLDTPAAKVVINERVCEGCGDCGEKSNCLSVQPVTTEFGRKTAIHQSSCNVDYSCLAGDCPSFMTVVPTGRKQRRQAGEIAAADLPEPETAGTDFSVRITGVGGTGVVTVAQILATAAVLEGRQVRTLDQTGLAQKGGAVVSDLKITAEPTSQAPKLAAGECDLYLACDVLVGADPAHLAVADPGRTTAVVSTTEVPTGKMVVDTTVSFPDAAAVRGAISENAARTVALDARALAETLFDDDQFANILQLGAAQQTGAIPLAAASLERAIELNGVAVAGNLQAFRRGRQLVADPDALHEAVTPPAVVATPAPSAAALRARALVHAEPGSELARLLDIRVPELVRYQDVRYAREYAQFVERVRVLEGDSTAVTEAVARNLHKLMAYKDEYEVARLSLDPAVLAGIEAEFGVGSRYAYRLHPPVLRALGMKRKIALGPGFRPLFVALRAARKVRGTRWDPFGKAKVRKVERELVGQYRETILAAFSAEDLDRDRLLALAELPDLIRGYEDVKLANVEAYRREQAALLSRQYSPR</sequence>
<dbReference type="SUPFAM" id="SSF52518">
    <property type="entry name" value="Thiamin diphosphate-binding fold (THDP-binding)"/>
    <property type="match status" value="2"/>
</dbReference>
<dbReference type="PROSITE" id="PS00018">
    <property type="entry name" value="EF_HAND_1"/>
    <property type="match status" value="1"/>
</dbReference>
<evidence type="ECO:0000313" key="11">
    <source>
        <dbReference type="EMBL" id="OKA09965.1"/>
    </source>
</evidence>
<feature type="domain" description="Pyruvate/ketoisovalerate oxidoreductase catalytic" evidence="7">
    <location>
        <begin position="714"/>
        <end position="900"/>
    </location>
</feature>
<keyword evidence="2" id="KW-0479">Metal-binding</keyword>
<dbReference type="PANTHER" id="PTHR48084:SF3">
    <property type="entry name" value="SUBUNIT OF PYRUVATE:FLAVODOXIN OXIDOREDUCTASE"/>
    <property type="match status" value="1"/>
</dbReference>
<dbReference type="InterPro" id="IPR051457">
    <property type="entry name" value="2-oxoacid:Fd_oxidoreductase"/>
</dbReference>
<dbReference type="Pfam" id="PF01558">
    <property type="entry name" value="POR"/>
    <property type="match status" value="1"/>
</dbReference>
<dbReference type="NCBIfam" id="NF009588">
    <property type="entry name" value="PRK13029.1"/>
    <property type="match status" value="1"/>
</dbReference>
<comment type="caution">
    <text evidence="10">The sequence shown here is derived from an EMBL/GenBank/DDBJ whole genome shotgun (WGS) entry which is preliminary data.</text>
</comment>
<evidence type="ECO:0000259" key="8">
    <source>
        <dbReference type="Pfam" id="PF02775"/>
    </source>
</evidence>
<dbReference type="OrthoDB" id="9803617at2"/>
<dbReference type="GO" id="GO:0045333">
    <property type="term" value="P:cellular respiration"/>
    <property type="evidence" value="ECO:0007669"/>
    <property type="project" value="UniProtKB-ARBA"/>
</dbReference>
<dbReference type="InterPro" id="IPR002880">
    <property type="entry name" value="Pyrv_Fd/Flavodoxin_OxRdtase_N"/>
</dbReference>
<evidence type="ECO:0000256" key="6">
    <source>
        <dbReference type="ARBA" id="ARBA00023014"/>
    </source>
</evidence>
<feature type="domain" description="DUF6537" evidence="9">
    <location>
        <begin position="943"/>
        <end position="1133"/>
    </location>
</feature>
<gene>
    <name evidence="11" type="ORF">ATP06_0206355</name>
    <name evidence="10" type="ORF">AVL48_15060</name>
</gene>
<keyword evidence="1" id="KW-0813">Transport</keyword>
<dbReference type="Pfam" id="PF20169">
    <property type="entry name" value="DUF6537"/>
    <property type="match status" value="1"/>
</dbReference>
<keyword evidence="13" id="KW-1185">Reference proteome</keyword>
<accession>A0A154M5L8</accession>
<dbReference type="InterPro" id="IPR019752">
    <property type="entry name" value="Pyrv/ketoisovalerate_OxRed_cat"/>
</dbReference>
<keyword evidence="3" id="KW-0249">Electron transport</keyword>
<dbReference type="RefSeq" id="WP_061987682.1">
    <property type="nucleotide sequence ID" value="NZ_FOPQ01000012.1"/>
</dbReference>
<dbReference type="InterPro" id="IPR011766">
    <property type="entry name" value="TPP_enzyme_TPP-bd"/>
</dbReference>
<reference evidence="10 12" key="1">
    <citation type="submission" date="2015-12" db="EMBL/GenBank/DDBJ databases">
        <title>Amycolatopsis regifaucium genome sequencing and assembly.</title>
        <authorList>
            <person name="Mayilraj S."/>
        </authorList>
    </citation>
    <scope>NUCLEOTIDE SEQUENCE [LARGE SCALE GENOMIC DNA]</scope>
    <source>
        <strain evidence="10 12">GY080</strain>
    </source>
</reference>
<dbReference type="EMBL" id="LQCI01000051">
    <property type="protein sequence ID" value="KZB79720.1"/>
    <property type="molecule type" value="Genomic_DNA"/>
</dbReference>
<dbReference type="EMBL" id="LOBU02000006">
    <property type="protein sequence ID" value="OKA09965.1"/>
    <property type="molecule type" value="Genomic_DNA"/>
</dbReference>
<dbReference type="SUPFAM" id="SSF52922">
    <property type="entry name" value="TK C-terminal domain-like"/>
    <property type="match status" value="1"/>
</dbReference>
<evidence type="ECO:0000313" key="10">
    <source>
        <dbReference type="EMBL" id="KZB79720.1"/>
    </source>
</evidence>
<dbReference type="InterPro" id="IPR046667">
    <property type="entry name" value="DUF6537"/>
</dbReference>
<dbReference type="SUPFAM" id="SSF53323">
    <property type="entry name" value="Pyruvate-ferredoxin oxidoreductase, PFOR, domain III"/>
    <property type="match status" value="1"/>
</dbReference>